<dbReference type="SUPFAM" id="SSF52540">
    <property type="entry name" value="P-loop containing nucleoside triphosphate hydrolases"/>
    <property type="match status" value="1"/>
</dbReference>
<reference evidence="2 3" key="1">
    <citation type="submission" date="2018-06" db="EMBL/GenBank/DDBJ databases">
        <authorList>
            <person name="Liu Z.-W."/>
        </authorList>
    </citation>
    <scope>NUCLEOTIDE SEQUENCE [LARGE SCALE GENOMIC DNA]</scope>
    <source>
        <strain evidence="2 3">2b14</strain>
    </source>
</reference>
<dbReference type="Gene3D" id="3.40.50.300">
    <property type="entry name" value="P-loop containing nucleotide triphosphate hydrolases"/>
    <property type="match status" value="1"/>
</dbReference>
<dbReference type="InterPro" id="IPR021961">
    <property type="entry name" value="McrB_DNA-bd"/>
</dbReference>
<dbReference type="Proteomes" id="UP000251692">
    <property type="component" value="Unassembled WGS sequence"/>
</dbReference>
<dbReference type="RefSeq" id="WP_112306637.1">
    <property type="nucleotide sequence ID" value="NZ_QMDV01000004.1"/>
</dbReference>
<sequence>MVIPNNIQKDHILKAIEKIRAEGIPSNTHSSTYDVDFEGKRFPPKLLVSYANIFANNTALDRRTFEGGLNTDCFRLLERLGFKIVPKEKSFFERLISFLKQAQSNELKTKSFRGDYQNLKVEVSFGKGNVARIPWIAFLRNDQSVSNGIYPVYLYYKDLDILVLAYGVSETQVSIHSWNLDSSVRSIKNLFSEEFNFTPARYGSSFVHSYYFLDKNSDSFGLNTETINADLSEVIKKYNQLPLEFNTNNSTSSIKEGDLERRMELFNYKAFIEDTKAAGLNLQNDLLIRFVASLCTKPFVILTGLAGSGKTKLAQAFSYWISAEESQICIVSVGADWTNREPLLGYPNALDPTKYALPENGAVKLLIEANREENANKPYFLILDEMNLSHVERYFADFLSAMESHQPIPLHAEEDIKDVPSRLYLSPNVFIIGTVNIDETTYMFSPKVLDRANAIEFRVTENEMKTYFSNSIKLDLNSLKTRGAGMASDLVGKAKSEANKFPDAEALNEALLTFFGELKKVGAEFGYRTASEIKRFSEIIHSLEAGWSVNQIVDAAIMQKLLPKIHGSRRKIEPSLKALASLCLIKSGDINLFLKDSEATGIKDLSGEKYPLALEKILRMYKAVVQDGFTSFAEA</sequence>
<dbReference type="AlphaFoldDB" id="A0A364RCG0"/>
<gene>
    <name evidence="2" type="ORF">DP923_14860</name>
</gene>
<organism evidence="2 3">
    <name type="scientific">Pontibacter arcticus</name>
    <dbReference type="NCBI Taxonomy" id="2080288"/>
    <lineage>
        <taxon>Bacteria</taxon>
        <taxon>Pseudomonadati</taxon>
        <taxon>Bacteroidota</taxon>
        <taxon>Cytophagia</taxon>
        <taxon>Cytophagales</taxon>
        <taxon>Hymenobacteraceae</taxon>
        <taxon>Pontibacter</taxon>
    </lineage>
</organism>
<dbReference type="InterPro" id="IPR027417">
    <property type="entry name" value="P-loop_NTPase"/>
</dbReference>
<accession>A0A364RCG0</accession>
<evidence type="ECO:0000313" key="2">
    <source>
        <dbReference type="EMBL" id="RAU81959.1"/>
    </source>
</evidence>
<protein>
    <submittedName>
        <fullName evidence="2">DUF3578 domain-containing protein</fullName>
    </submittedName>
</protein>
<evidence type="ECO:0000313" key="3">
    <source>
        <dbReference type="Proteomes" id="UP000251692"/>
    </source>
</evidence>
<reference evidence="2 3" key="2">
    <citation type="submission" date="2018-07" db="EMBL/GenBank/DDBJ databases">
        <title>Pontibacter sp. 2b14 genomic sequence and assembly.</title>
        <authorList>
            <person name="Du Z.-J."/>
        </authorList>
    </citation>
    <scope>NUCLEOTIDE SEQUENCE [LARGE SCALE GENOMIC DNA]</scope>
    <source>
        <strain evidence="2 3">2b14</strain>
    </source>
</reference>
<comment type="caution">
    <text evidence="2">The sequence shown here is derived from an EMBL/GenBank/DDBJ whole genome shotgun (WGS) entry which is preliminary data.</text>
</comment>
<proteinExistence type="predicted"/>
<feature type="domain" description="Type IV methyl-directed restriction enzyme EcoKMcrB subunit DNA-binding" evidence="1">
    <location>
        <begin position="94"/>
        <end position="196"/>
    </location>
</feature>
<name>A0A364RCG0_9BACT</name>
<dbReference type="OrthoDB" id="9781481at2"/>
<dbReference type="Gene3D" id="3.30.920.90">
    <property type="match status" value="1"/>
</dbReference>
<evidence type="ECO:0000259" key="1">
    <source>
        <dbReference type="Pfam" id="PF12102"/>
    </source>
</evidence>
<dbReference type="Pfam" id="PF12102">
    <property type="entry name" value="MrcB_N"/>
    <property type="match status" value="1"/>
</dbReference>
<keyword evidence="3" id="KW-1185">Reference proteome</keyword>
<dbReference type="EMBL" id="QMDV01000004">
    <property type="protein sequence ID" value="RAU81959.1"/>
    <property type="molecule type" value="Genomic_DNA"/>
</dbReference>